<keyword evidence="7 13" id="KW-0418">Kinase</keyword>
<dbReference type="CDD" id="cd00082">
    <property type="entry name" value="HisKA"/>
    <property type="match status" value="1"/>
</dbReference>
<organism evidence="13 14">
    <name type="scientific">Candidatus Gemmiger excrementipullorum</name>
    <dbReference type="NCBI Taxonomy" id="2838610"/>
    <lineage>
        <taxon>Bacteria</taxon>
        <taxon>Bacillati</taxon>
        <taxon>Bacillota</taxon>
        <taxon>Clostridia</taxon>
        <taxon>Eubacteriales</taxon>
        <taxon>Gemmiger</taxon>
    </lineage>
</organism>
<evidence type="ECO:0000259" key="11">
    <source>
        <dbReference type="PROSITE" id="PS50109"/>
    </source>
</evidence>
<dbReference type="EMBL" id="DXEI01000051">
    <property type="protein sequence ID" value="HIX94414.1"/>
    <property type="molecule type" value="Genomic_DNA"/>
</dbReference>
<evidence type="ECO:0000256" key="6">
    <source>
        <dbReference type="ARBA" id="ARBA00022692"/>
    </source>
</evidence>
<evidence type="ECO:0000256" key="7">
    <source>
        <dbReference type="ARBA" id="ARBA00022777"/>
    </source>
</evidence>
<dbReference type="InterPro" id="IPR003660">
    <property type="entry name" value="HAMP_dom"/>
</dbReference>
<dbReference type="PROSITE" id="PS50109">
    <property type="entry name" value="HIS_KIN"/>
    <property type="match status" value="1"/>
</dbReference>
<gene>
    <name evidence="13" type="ORF">H9846_03045</name>
</gene>
<evidence type="ECO:0000256" key="2">
    <source>
        <dbReference type="ARBA" id="ARBA00004370"/>
    </source>
</evidence>
<evidence type="ECO:0000259" key="12">
    <source>
        <dbReference type="PROSITE" id="PS50885"/>
    </source>
</evidence>
<evidence type="ECO:0000256" key="9">
    <source>
        <dbReference type="ARBA" id="ARBA00023012"/>
    </source>
</evidence>
<dbReference type="InterPro" id="IPR050428">
    <property type="entry name" value="TCS_sensor_his_kinase"/>
</dbReference>
<dbReference type="GO" id="GO:0016020">
    <property type="term" value="C:membrane"/>
    <property type="evidence" value="ECO:0007669"/>
    <property type="project" value="UniProtKB-SubCell"/>
</dbReference>
<protein>
    <recommendedName>
        <fullName evidence="3">histidine kinase</fullName>
        <ecNumber evidence="3">2.7.13.3</ecNumber>
    </recommendedName>
</protein>
<feature type="domain" description="HAMP" evidence="12">
    <location>
        <begin position="188"/>
        <end position="240"/>
    </location>
</feature>
<keyword evidence="6" id="KW-0812">Transmembrane</keyword>
<dbReference type="InterPro" id="IPR003594">
    <property type="entry name" value="HATPase_dom"/>
</dbReference>
<dbReference type="SUPFAM" id="SSF47384">
    <property type="entry name" value="Homodimeric domain of signal transducing histidine kinase"/>
    <property type="match status" value="1"/>
</dbReference>
<feature type="domain" description="Histidine kinase" evidence="11">
    <location>
        <begin position="255"/>
        <end position="465"/>
    </location>
</feature>
<dbReference type="Pfam" id="PF00672">
    <property type="entry name" value="HAMP"/>
    <property type="match status" value="1"/>
</dbReference>
<keyword evidence="10" id="KW-0472">Membrane</keyword>
<dbReference type="CDD" id="cd00075">
    <property type="entry name" value="HATPase"/>
    <property type="match status" value="1"/>
</dbReference>
<dbReference type="SMART" id="SM00388">
    <property type="entry name" value="HisKA"/>
    <property type="match status" value="1"/>
</dbReference>
<dbReference type="PANTHER" id="PTHR45436">
    <property type="entry name" value="SENSOR HISTIDINE KINASE YKOH"/>
    <property type="match status" value="1"/>
</dbReference>
<dbReference type="SMART" id="SM00387">
    <property type="entry name" value="HATPase_c"/>
    <property type="match status" value="1"/>
</dbReference>
<keyword evidence="5" id="KW-0808">Transferase</keyword>
<reference evidence="13" key="1">
    <citation type="journal article" date="2021" name="PeerJ">
        <title>Extensive microbial diversity within the chicken gut microbiome revealed by metagenomics and culture.</title>
        <authorList>
            <person name="Gilroy R."/>
            <person name="Ravi A."/>
            <person name="Getino M."/>
            <person name="Pursley I."/>
            <person name="Horton D.L."/>
            <person name="Alikhan N.F."/>
            <person name="Baker D."/>
            <person name="Gharbi K."/>
            <person name="Hall N."/>
            <person name="Watson M."/>
            <person name="Adriaenssens E.M."/>
            <person name="Foster-Nyarko E."/>
            <person name="Jarju S."/>
            <person name="Secka A."/>
            <person name="Antonio M."/>
            <person name="Oren A."/>
            <person name="Chaudhuri R.R."/>
            <person name="La Ragione R."/>
            <person name="Hildebrand F."/>
            <person name="Pallen M.J."/>
        </authorList>
    </citation>
    <scope>NUCLEOTIDE SEQUENCE</scope>
    <source>
        <strain evidence="13">ChiHecec2B26-7398</strain>
    </source>
</reference>
<evidence type="ECO:0000256" key="8">
    <source>
        <dbReference type="ARBA" id="ARBA00022989"/>
    </source>
</evidence>
<dbReference type="AlphaFoldDB" id="A0A9D1Y034"/>
<dbReference type="CDD" id="cd06225">
    <property type="entry name" value="HAMP"/>
    <property type="match status" value="1"/>
</dbReference>
<dbReference type="GO" id="GO:0000155">
    <property type="term" value="F:phosphorelay sensor kinase activity"/>
    <property type="evidence" value="ECO:0007669"/>
    <property type="project" value="InterPro"/>
</dbReference>
<evidence type="ECO:0000256" key="5">
    <source>
        <dbReference type="ARBA" id="ARBA00022679"/>
    </source>
</evidence>
<dbReference type="Gene3D" id="3.30.565.10">
    <property type="entry name" value="Histidine kinase-like ATPase, C-terminal domain"/>
    <property type="match status" value="1"/>
</dbReference>
<dbReference type="Gene3D" id="1.10.287.130">
    <property type="match status" value="1"/>
</dbReference>
<evidence type="ECO:0000256" key="1">
    <source>
        <dbReference type="ARBA" id="ARBA00000085"/>
    </source>
</evidence>
<dbReference type="Pfam" id="PF00512">
    <property type="entry name" value="HisKA"/>
    <property type="match status" value="1"/>
</dbReference>
<comment type="catalytic activity">
    <reaction evidence="1">
        <text>ATP + protein L-histidine = ADP + protein N-phospho-L-histidine.</text>
        <dbReference type="EC" id="2.7.13.3"/>
    </reaction>
</comment>
<comment type="subcellular location">
    <subcellularLocation>
        <location evidence="2">Membrane</location>
    </subcellularLocation>
</comment>
<dbReference type="InterPro" id="IPR003661">
    <property type="entry name" value="HisK_dim/P_dom"/>
</dbReference>
<dbReference type="InterPro" id="IPR036097">
    <property type="entry name" value="HisK_dim/P_sf"/>
</dbReference>
<dbReference type="SMART" id="SM00304">
    <property type="entry name" value="HAMP"/>
    <property type="match status" value="1"/>
</dbReference>
<keyword evidence="4" id="KW-0597">Phosphoprotein</keyword>
<dbReference type="Proteomes" id="UP000886751">
    <property type="component" value="Unassembled WGS sequence"/>
</dbReference>
<dbReference type="Gene3D" id="6.10.340.10">
    <property type="match status" value="1"/>
</dbReference>
<evidence type="ECO:0000256" key="10">
    <source>
        <dbReference type="ARBA" id="ARBA00023136"/>
    </source>
</evidence>
<keyword evidence="8" id="KW-1133">Transmembrane helix</keyword>
<name>A0A9D1Y034_9FIRM</name>
<dbReference type="PANTHER" id="PTHR45436:SF5">
    <property type="entry name" value="SENSOR HISTIDINE KINASE TRCS"/>
    <property type="match status" value="1"/>
</dbReference>
<dbReference type="PRINTS" id="PR00344">
    <property type="entry name" value="BCTRLSENSOR"/>
</dbReference>
<dbReference type="Pfam" id="PF02518">
    <property type="entry name" value="HATPase_c"/>
    <property type="match status" value="1"/>
</dbReference>
<dbReference type="PROSITE" id="PS50885">
    <property type="entry name" value="HAMP"/>
    <property type="match status" value="1"/>
</dbReference>
<dbReference type="InterPro" id="IPR005467">
    <property type="entry name" value="His_kinase_dom"/>
</dbReference>
<reference evidence="13" key="2">
    <citation type="submission" date="2021-04" db="EMBL/GenBank/DDBJ databases">
        <authorList>
            <person name="Gilroy R."/>
        </authorList>
    </citation>
    <scope>NUCLEOTIDE SEQUENCE</scope>
    <source>
        <strain evidence="13">ChiHecec2B26-7398</strain>
    </source>
</reference>
<dbReference type="EC" id="2.7.13.3" evidence="3"/>
<dbReference type="SUPFAM" id="SSF55874">
    <property type="entry name" value="ATPase domain of HSP90 chaperone/DNA topoisomerase II/histidine kinase"/>
    <property type="match status" value="1"/>
</dbReference>
<accession>A0A9D1Y034</accession>
<evidence type="ECO:0000313" key="14">
    <source>
        <dbReference type="Proteomes" id="UP000886751"/>
    </source>
</evidence>
<dbReference type="InterPro" id="IPR004358">
    <property type="entry name" value="Sig_transdc_His_kin-like_C"/>
</dbReference>
<dbReference type="InterPro" id="IPR036890">
    <property type="entry name" value="HATPase_C_sf"/>
</dbReference>
<evidence type="ECO:0000313" key="13">
    <source>
        <dbReference type="EMBL" id="HIX94414.1"/>
    </source>
</evidence>
<evidence type="ECO:0000256" key="3">
    <source>
        <dbReference type="ARBA" id="ARBA00012438"/>
    </source>
</evidence>
<evidence type="ECO:0000256" key="4">
    <source>
        <dbReference type="ARBA" id="ARBA00022553"/>
    </source>
</evidence>
<keyword evidence="9" id="KW-0902">Two-component regulatory system</keyword>
<proteinExistence type="predicted"/>
<comment type="caution">
    <text evidence="13">The sequence shown here is derived from an EMBL/GenBank/DDBJ whole genome shotgun (WGS) entry which is preliminary data.</text>
</comment>
<sequence>MRFGHKLTLALVCVLALVLSLTTVWTQERQFDRALGDARAAAQDAWQREAGDLQQAMLPDGGTTPESLAWRYVTAPALLGSGARRVAVYGGDGGLLASNLPVTMDTAEAERARPEGGELRTVTAAAMDGARYLLCGGLVVTPGDTLTLVYAHPLDELFAARGVRLRDALLAQSAALAVAAALALALCRRLVRPLEELEAASRQIAAGAYDRRTALRGGDEVASLSRSFDGMAAAVQEKVTALQQTVQQQEDFIAAFTHELKTPMTSMLGYADLLRAAEVDADTRRKAAGFIYHESKRLEALSGRLMQLSRLNGCEPPPLEPVRLDVVFRQLARALPPGAPQPVLPACRAAVLAQRELLCDLLYNLILNARHATPPEGHITVEAQETETDVTLTVRDDGCGIPAADLPRVTEPFYMVDKSRARQQGGSGMGLALCARIAQLHGTRLDLKSRPGKGTTVAFTLPKATPAKEAADETA</sequence>
<dbReference type="SUPFAM" id="SSF158472">
    <property type="entry name" value="HAMP domain-like"/>
    <property type="match status" value="1"/>
</dbReference>